<dbReference type="EMBL" id="LAZR01000191">
    <property type="protein sequence ID" value="KKN83016.1"/>
    <property type="molecule type" value="Genomic_DNA"/>
</dbReference>
<gene>
    <name evidence="1" type="ORF">LCGC14_0302680</name>
</gene>
<sequence length="81" mass="9316">MSKISTKCIYCGERAHEGICTIQDEFIKERISNGDICAKHGTDIKYGKPCYPCYNEGRQNAKRIENFRGQYNYLEVNGDTK</sequence>
<reference evidence="1" key="1">
    <citation type="journal article" date="2015" name="Nature">
        <title>Complex archaea that bridge the gap between prokaryotes and eukaryotes.</title>
        <authorList>
            <person name="Spang A."/>
            <person name="Saw J.H."/>
            <person name="Jorgensen S.L."/>
            <person name="Zaremba-Niedzwiedzka K."/>
            <person name="Martijn J."/>
            <person name="Lind A.E."/>
            <person name="van Eijk R."/>
            <person name="Schleper C."/>
            <person name="Guy L."/>
            <person name="Ettema T.J."/>
        </authorList>
    </citation>
    <scope>NUCLEOTIDE SEQUENCE</scope>
</reference>
<proteinExistence type="predicted"/>
<comment type="caution">
    <text evidence="1">The sequence shown here is derived from an EMBL/GenBank/DDBJ whole genome shotgun (WGS) entry which is preliminary data.</text>
</comment>
<dbReference type="AlphaFoldDB" id="A0A0F9WB78"/>
<protein>
    <submittedName>
        <fullName evidence="1">Uncharacterized protein</fullName>
    </submittedName>
</protein>
<evidence type="ECO:0000313" key="1">
    <source>
        <dbReference type="EMBL" id="KKN83016.1"/>
    </source>
</evidence>
<accession>A0A0F9WB78</accession>
<name>A0A0F9WB78_9ZZZZ</name>
<organism evidence="1">
    <name type="scientific">marine sediment metagenome</name>
    <dbReference type="NCBI Taxonomy" id="412755"/>
    <lineage>
        <taxon>unclassified sequences</taxon>
        <taxon>metagenomes</taxon>
        <taxon>ecological metagenomes</taxon>
    </lineage>
</organism>